<comment type="cofactor">
    <cofactor evidence="5">
        <name>heme</name>
        <dbReference type="ChEBI" id="CHEBI:30413"/>
    </cofactor>
</comment>
<dbReference type="GO" id="GO:0016705">
    <property type="term" value="F:oxidoreductase activity, acting on paired donors, with incorporation or reduction of molecular oxygen"/>
    <property type="evidence" value="ECO:0007669"/>
    <property type="project" value="InterPro"/>
</dbReference>
<dbReference type="SMART" id="SM00066">
    <property type="entry name" value="GAL4"/>
    <property type="match status" value="1"/>
</dbReference>
<dbReference type="InterPro" id="IPR001138">
    <property type="entry name" value="Zn2Cys6_DnaBD"/>
</dbReference>
<comment type="caution">
    <text evidence="8">The sequence shown here is derived from an EMBL/GenBank/DDBJ whole genome shotgun (WGS) entry which is preliminary data.</text>
</comment>
<dbReference type="PROSITE" id="PS50048">
    <property type="entry name" value="ZN2_CY6_FUNGAL_2"/>
    <property type="match status" value="1"/>
</dbReference>
<dbReference type="Proteomes" id="UP000014480">
    <property type="component" value="Unassembled WGS sequence"/>
</dbReference>
<feature type="region of interest" description="Disordered" evidence="6">
    <location>
        <begin position="634"/>
        <end position="675"/>
    </location>
</feature>
<feature type="domain" description="Zn(2)-C6 fungal-type" evidence="7">
    <location>
        <begin position="45"/>
        <end position="70"/>
    </location>
</feature>
<dbReference type="GO" id="GO:0000435">
    <property type="term" value="P:positive regulation of transcription from RNA polymerase II promoter by galactose"/>
    <property type="evidence" value="ECO:0007669"/>
    <property type="project" value="TreeGrafter"/>
</dbReference>
<keyword evidence="5" id="KW-0349">Heme</keyword>
<dbReference type="GO" id="GO:0004497">
    <property type="term" value="F:monooxygenase activity"/>
    <property type="evidence" value="ECO:0007669"/>
    <property type="project" value="InterPro"/>
</dbReference>
<dbReference type="GO" id="GO:0006351">
    <property type="term" value="P:DNA-templated transcription"/>
    <property type="evidence" value="ECO:0007669"/>
    <property type="project" value="InterPro"/>
</dbReference>
<dbReference type="Pfam" id="PF04082">
    <property type="entry name" value="Fungal_trans"/>
    <property type="match status" value="1"/>
</dbReference>
<keyword evidence="3" id="KW-0804">Transcription</keyword>
<reference evidence="9" key="1">
    <citation type="journal article" date="2013" name="New Phytol.">
        <title>Comparative genomic and transcriptomic analyses reveal the hemibiotrophic stage shift of Colletotrichum fungi.</title>
        <authorList>
            <person name="Gan P."/>
            <person name="Ikeda K."/>
            <person name="Irieda H."/>
            <person name="Narusaka M."/>
            <person name="O'Connell R.J."/>
            <person name="Narusaka Y."/>
            <person name="Takano Y."/>
            <person name="Kubo Y."/>
            <person name="Shirasu K."/>
        </authorList>
    </citation>
    <scope>NUCLEOTIDE SEQUENCE [LARGE SCALE GENOMIC DNA]</scope>
    <source>
        <strain evidence="9">104-T / ATCC 96160 / CBS 514.97 / LARS 414 / MAFF 240422</strain>
    </source>
</reference>
<keyword evidence="9" id="KW-1185">Reference proteome</keyword>
<dbReference type="GO" id="GO:0005634">
    <property type="term" value="C:nucleus"/>
    <property type="evidence" value="ECO:0007669"/>
    <property type="project" value="TreeGrafter"/>
</dbReference>
<dbReference type="PRINTS" id="PR00385">
    <property type="entry name" value="P450"/>
</dbReference>
<reference evidence="9" key="2">
    <citation type="journal article" date="2019" name="Mol. Plant Microbe Interact.">
        <title>Genome sequence resources for four phytopathogenic fungi from the Colletotrichum orbiculare species complex.</title>
        <authorList>
            <person name="Gan P."/>
            <person name="Tsushima A."/>
            <person name="Narusaka M."/>
            <person name="Narusaka Y."/>
            <person name="Takano Y."/>
            <person name="Kubo Y."/>
            <person name="Shirasu K."/>
        </authorList>
    </citation>
    <scope>GENOME REANNOTATION</scope>
    <source>
        <strain evidence="9">104-T / ATCC 96160 / CBS 514.97 / LARS 414 / MAFF 240422</strain>
    </source>
</reference>
<feature type="compositionally biased region" description="Polar residues" evidence="6">
    <location>
        <begin position="653"/>
        <end position="666"/>
    </location>
</feature>
<dbReference type="Gene3D" id="4.10.240.10">
    <property type="entry name" value="Zn(2)-C6 fungal-type DNA-binding domain"/>
    <property type="match status" value="1"/>
</dbReference>
<evidence type="ECO:0000256" key="1">
    <source>
        <dbReference type="ARBA" id="ARBA00022723"/>
    </source>
</evidence>
<dbReference type="InterPro" id="IPR002401">
    <property type="entry name" value="Cyt_P450_E_grp-I"/>
</dbReference>
<dbReference type="InterPro" id="IPR051127">
    <property type="entry name" value="Fungal_SecMet_Regulators"/>
</dbReference>
<dbReference type="GO" id="GO:0000981">
    <property type="term" value="F:DNA-binding transcription factor activity, RNA polymerase II-specific"/>
    <property type="evidence" value="ECO:0007669"/>
    <property type="project" value="InterPro"/>
</dbReference>
<dbReference type="InterPro" id="IPR036396">
    <property type="entry name" value="Cyt_P450_sf"/>
</dbReference>
<dbReference type="SMART" id="SM00906">
    <property type="entry name" value="Fungal_trans"/>
    <property type="match status" value="1"/>
</dbReference>
<dbReference type="InterPro" id="IPR036864">
    <property type="entry name" value="Zn2-C6_fun-type_DNA-bd_sf"/>
</dbReference>
<organism evidence="8 9">
    <name type="scientific">Colletotrichum orbiculare (strain 104-T / ATCC 96160 / CBS 514.97 / LARS 414 / MAFF 240422)</name>
    <name type="common">Cucumber anthracnose fungus</name>
    <name type="synonym">Colletotrichum lagenarium</name>
    <dbReference type="NCBI Taxonomy" id="1213857"/>
    <lineage>
        <taxon>Eukaryota</taxon>
        <taxon>Fungi</taxon>
        <taxon>Dikarya</taxon>
        <taxon>Ascomycota</taxon>
        <taxon>Pezizomycotina</taxon>
        <taxon>Sordariomycetes</taxon>
        <taxon>Hypocreomycetidae</taxon>
        <taxon>Glomerellales</taxon>
        <taxon>Glomerellaceae</taxon>
        <taxon>Colletotrichum</taxon>
        <taxon>Colletotrichum orbiculare species complex</taxon>
    </lineage>
</organism>
<dbReference type="EMBL" id="AMCV02000015">
    <property type="protein sequence ID" value="TDZ21188.1"/>
    <property type="molecule type" value="Genomic_DNA"/>
</dbReference>
<evidence type="ECO:0000256" key="3">
    <source>
        <dbReference type="ARBA" id="ARBA00023163"/>
    </source>
</evidence>
<dbReference type="SUPFAM" id="SSF48264">
    <property type="entry name" value="Cytochrome P450"/>
    <property type="match status" value="1"/>
</dbReference>
<dbReference type="GO" id="GO:0020037">
    <property type="term" value="F:heme binding"/>
    <property type="evidence" value="ECO:0007669"/>
    <property type="project" value="InterPro"/>
</dbReference>
<dbReference type="GO" id="GO:0005506">
    <property type="term" value="F:iron ion binding"/>
    <property type="evidence" value="ECO:0007669"/>
    <property type="project" value="InterPro"/>
</dbReference>
<dbReference type="PRINTS" id="PR00463">
    <property type="entry name" value="EP450I"/>
</dbReference>
<dbReference type="PANTHER" id="PTHR47424">
    <property type="entry name" value="REGULATORY PROTEIN GAL4"/>
    <property type="match status" value="1"/>
</dbReference>
<dbReference type="CDD" id="cd12148">
    <property type="entry name" value="fungal_TF_MHR"/>
    <property type="match status" value="1"/>
</dbReference>
<dbReference type="OrthoDB" id="3971593at2759"/>
<dbReference type="PANTHER" id="PTHR47424:SF5">
    <property type="entry name" value="ZN(II)2CYS6 TRANSCRIPTION FACTOR (EUROFUNG)"/>
    <property type="match status" value="1"/>
</dbReference>
<evidence type="ECO:0000256" key="2">
    <source>
        <dbReference type="ARBA" id="ARBA00023015"/>
    </source>
</evidence>
<evidence type="ECO:0000256" key="4">
    <source>
        <dbReference type="ARBA" id="ARBA00023242"/>
    </source>
</evidence>
<keyword evidence="5" id="KW-0408">Iron</keyword>
<evidence type="ECO:0000256" key="6">
    <source>
        <dbReference type="SAM" id="MobiDB-lite"/>
    </source>
</evidence>
<keyword evidence="4" id="KW-0539">Nucleus</keyword>
<dbReference type="Gene3D" id="1.10.630.10">
    <property type="entry name" value="Cytochrome P450"/>
    <property type="match status" value="1"/>
</dbReference>
<dbReference type="GO" id="GO:0000978">
    <property type="term" value="F:RNA polymerase II cis-regulatory region sequence-specific DNA binding"/>
    <property type="evidence" value="ECO:0007669"/>
    <property type="project" value="TreeGrafter"/>
</dbReference>
<feature type="binding site" description="axial binding residue" evidence="5">
    <location>
        <position position="1009"/>
    </location>
    <ligand>
        <name>heme</name>
        <dbReference type="ChEBI" id="CHEBI:30413"/>
    </ligand>
    <ligandPart>
        <name>Fe</name>
        <dbReference type="ChEBI" id="CHEBI:18248"/>
    </ligandPart>
</feature>
<keyword evidence="1 5" id="KW-0479">Metal-binding</keyword>
<gene>
    <name evidence="8" type="primary">phacB-0</name>
    <name evidence="8" type="ORF">Cob_v005716</name>
</gene>
<evidence type="ECO:0000259" key="7">
    <source>
        <dbReference type="PROSITE" id="PS50048"/>
    </source>
</evidence>
<feature type="region of interest" description="Disordered" evidence="6">
    <location>
        <begin position="183"/>
        <end position="205"/>
    </location>
</feature>
<sequence length="1077" mass="121122">MQRHIIPLLQPPQRKTLVLHQSNEPLEENILQKPGKRDSIGRLECRKRKSKCNGRTPCMRCARQSLKCNYPISKKSRANPRRDLGADEESIQSLRQQVSSLQGDLSLLRRGSSYRSSSQPDDVDGISPPGFLAPEHTNTGTLASGGVSAHCLAESPHGQDNCQPSASYTFNISLARTHLQAQGIAVTERERQSTNPTRPSSPSPQTAFDFGFGSVDPLWFVDEEEAVRLCNVYEVEIGIQYPFLDISKLTEKVRVLYRAMADGSRSGFAFKSMPVPAVVDSQELDLIKMVISSGSIVEAGGPTQLGKALFSGVRKASHDRLWEPANVQSAKIHVLLAIYTFLTGDDLQAWRLVGISARWCLEMGLHQSATATRLFRDLSARKMALRLFWCIYTLDRRWGFGAGLPFVIHHRDVDQNLPEPDDEVPYLKAMVAYSQIGNKVWSTSYNSTRTTGTVRDDELTYLLYLIERWYEDLPGGLKLSADWESKEWTGPSRVAQRLQLLLHLRSNQMKILLLQPVLHSSSSLTTNRLRVRSLISLAKDTIQKLSTLNRSTDIYQTQQMCFNHFLVSALGVIFLVVALAPSEYGPVVRDEFHLALDLIRGLSARSYVSCRLWKLVGDLRLAWRKLGLMAPQSSQAHGDRETVPQRGPVATPPASSSVNVDLSSEQESTKPDAQPYLWQAEEPIVANTAGTTIGTSPYSESLKRRRKGAASALNRPSIETYLPHLDIETRDFLKDVLHYGKSGKTPVDPMPLVQRLSLSLAVTLNWGIRFTSHDDPLFREIIEVEVNISRFRSVTDNLQDYIPLMRLNPFSAGTRQAVEMRGRRDKYLSKLNSDLKEKVRNGTYEPCIQANVMLDEEAKLDDVELTSISLTMLSAGFETFSTVTTWAIGFIATHPEIQDKAFEAIREFYDEQNPLCDINDDQTCPYIRALVRESLRYFTVLRLSLPRATNKDFTFEGKVIPKGTVVFLNAWACNMDEEVWDDPEAFRPERWIESPEAPMFTYGMGYRMCAGTMLANRELYLTFVRMLASFKLSTAEAIDTSPLTGVDDKRNLVLGPKPYHVTFTPRNEAALKQALKI</sequence>
<dbReference type="GO" id="GO:0008270">
    <property type="term" value="F:zinc ion binding"/>
    <property type="evidence" value="ECO:0007669"/>
    <property type="project" value="InterPro"/>
</dbReference>
<dbReference type="CDD" id="cd00067">
    <property type="entry name" value="GAL4"/>
    <property type="match status" value="1"/>
</dbReference>
<accession>A0A484FTC4</accession>
<evidence type="ECO:0000313" key="9">
    <source>
        <dbReference type="Proteomes" id="UP000014480"/>
    </source>
</evidence>
<dbReference type="InterPro" id="IPR001128">
    <property type="entry name" value="Cyt_P450"/>
</dbReference>
<dbReference type="Pfam" id="PF00172">
    <property type="entry name" value="Zn_clus"/>
    <property type="match status" value="1"/>
</dbReference>
<evidence type="ECO:0000313" key="8">
    <source>
        <dbReference type="EMBL" id="TDZ21188.1"/>
    </source>
</evidence>
<keyword evidence="2" id="KW-0805">Transcription regulation</keyword>
<name>A0A484FTC4_COLOR</name>
<proteinExistence type="predicted"/>
<dbReference type="Pfam" id="PF00067">
    <property type="entry name" value="p450"/>
    <property type="match status" value="1"/>
</dbReference>
<feature type="region of interest" description="Disordered" evidence="6">
    <location>
        <begin position="111"/>
        <end position="139"/>
    </location>
</feature>
<protein>
    <submittedName>
        <fullName evidence="8">3-hydroxyphenylacetate 6-hydroxylase</fullName>
    </submittedName>
</protein>
<evidence type="ECO:0000256" key="5">
    <source>
        <dbReference type="PIRSR" id="PIRSR602401-1"/>
    </source>
</evidence>
<dbReference type="STRING" id="1213857.A0A484FTC4"/>
<dbReference type="AlphaFoldDB" id="A0A484FTC4"/>
<dbReference type="SUPFAM" id="SSF57701">
    <property type="entry name" value="Zn2/Cys6 DNA-binding domain"/>
    <property type="match status" value="1"/>
</dbReference>
<dbReference type="InterPro" id="IPR007219">
    <property type="entry name" value="XnlR_reg_dom"/>
</dbReference>
<feature type="compositionally biased region" description="Low complexity" evidence="6">
    <location>
        <begin position="193"/>
        <end position="205"/>
    </location>
</feature>